<protein>
    <submittedName>
        <fullName evidence="2">Predicted protein</fullName>
    </submittedName>
</protein>
<dbReference type="GeneID" id="8861755"/>
<dbReference type="KEGG" id="ngr:NAEGRDRAFT_64419"/>
<dbReference type="Pfam" id="PF00149">
    <property type="entry name" value="Metallophos"/>
    <property type="match status" value="1"/>
</dbReference>
<dbReference type="InParanoid" id="D2V6F7"/>
<proteinExistence type="predicted"/>
<dbReference type="PANTHER" id="PTHR37844:SF2">
    <property type="entry name" value="SER_THR PROTEIN PHOSPHATASE SUPERFAMILY (AFU_ORTHOLOGUE AFUA_1G14840)"/>
    <property type="match status" value="1"/>
</dbReference>
<dbReference type="PANTHER" id="PTHR37844">
    <property type="entry name" value="SER/THR PROTEIN PHOSPHATASE SUPERFAMILY (AFU_ORTHOLOGUE AFUA_1G14840)"/>
    <property type="match status" value="1"/>
</dbReference>
<dbReference type="GO" id="GO:0016787">
    <property type="term" value="F:hydrolase activity"/>
    <property type="evidence" value="ECO:0007669"/>
    <property type="project" value="InterPro"/>
</dbReference>
<gene>
    <name evidence="2" type="ORF">NAEGRDRAFT_64419</name>
</gene>
<accession>D2V6F7</accession>
<reference evidence="2 3" key="1">
    <citation type="journal article" date="2010" name="Cell">
        <title>The genome of Naegleria gruberi illuminates early eukaryotic versatility.</title>
        <authorList>
            <person name="Fritz-Laylin L.K."/>
            <person name="Prochnik S.E."/>
            <person name="Ginger M.L."/>
            <person name="Dacks J.B."/>
            <person name="Carpenter M.L."/>
            <person name="Field M.C."/>
            <person name="Kuo A."/>
            <person name="Paredez A."/>
            <person name="Chapman J."/>
            <person name="Pham J."/>
            <person name="Shu S."/>
            <person name="Neupane R."/>
            <person name="Cipriano M."/>
            <person name="Mancuso J."/>
            <person name="Tu H."/>
            <person name="Salamov A."/>
            <person name="Lindquist E."/>
            <person name="Shapiro H."/>
            <person name="Lucas S."/>
            <person name="Grigoriev I.V."/>
            <person name="Cande W.Z."/>
            <person name="Fulton C."/>
            <person name="Rokhsar D.S."/>
            <person name="Dawson S.C."/>
        </authorList>
    </citation>
    <scope>NUCLEOTIDE SEQUENCE [LARGE SCALE GENOMIC DNA]</scope>
    <source>
        <strain evidence="2 3">NEG-M</strain>
    </source>
</reference>
<evidence type="ECO:0000313" key="2">
    <source>
        <dbReference type="EMBL" id="EFC47438.1"/>
    </source>
</evidence>
<organism evidence="3">
    <name type="scientific">Naegleria gruberi</name>
    <name type="common">Amoeba</name>
    <dbReference type="NCBI Taxonomy" id="5762"/>
    <lineage>
        <taxon>Eukaryota</taxon>
        <taxon>Discoba</taxon>
        <taxon>Heterolobosea</taxon>
        <taxon>Tetramitia</taxon>
        <taxon>Eutetramitia</taxon>
        <taxon>Vahlkampfiidae</taxon>
        <taxon>Naegleria</taxon>
    </lineage>
</organism>
<dbReference type="VEuPathDB" id="AmoebaDB:NAEGRDRAFT_64419"/>
<dbReference type="AlphaFoldDB" id="D2V6F7"/>
<evidence type="ECO:0000259" key="1">
    <source>
        <dbReference type="Pfam" id="PF00149"/>
    </source>
</evidence>
<dbReference type="Proteomes" id="UP000006671">
    <property type="component" value="Unassembled WGS sequence"/>
</dbReference>
<evidence type="ECO:0000313" key="3">
    <source>
        <dbReference type="Proteomes" id="UP000006671"/>
    </source>
</evidence>
<dbReference type="Gene3D" id="3.60.21.10">
    <property type="match status" value="1"/>
</dbReference>
<dbReference type="OrthoDB" id="17359at2759"/>
<dbReference type="RefSeq" id="XP_002680182.1">
    <property type="nucleotide sequence ID" value="XM_002680136.1"/>
</dbReference>
<dbReference type="SUPFAM" id="SSF56300">
    <property type="entry name" value="Metallo-dependent phosphatases"/>
    <property type="match status" value="1"/>
</dbReference>
<dbReference type="InterPro" id="IPR004843">
    <property type="entry name" value="Calcineurin-like_PHP"/>
</dbReference>
<name>D2V6F7_NAEGR</name>
<dbReference type="STRING" id="5762.D2V6F7"/>
<dbReference type="EMBL" id="GG738854">
    <property type="protein sequence ID" value="EFC47438.1"/>
    <property type="molecule type" value="Genomic_DNA"/>
</dbReference>
<dbReference type="InterPro" id="IPR029052">
    <property type="entry name" value="Metallo-depent_PP-like"/>
</dbReference>
<feature type="domain" description="Calcineurin-like phosphoesterase" evidence="1">
    <location>
        <begin position="1"/>
        <end position="95"/>
    </location>
</feature>
<keyword evidence="3" id="KW-1185">Reference proteome</keyword>
<sequence length="154" mass="17671">MKIQILSDLHIEHFPSLSDFQAQYKNRYGNYLCETVYGEVLILAGDIGDPFQQSYFDFMQYCSGKYKAVMVIAGNHEFYGHEYFQTIDQIRNLTRSFSNVYFLNRDVVELTIDGSSLVFLGCTLWSHVPDKALNVVQNVSEIISIINTESITSQ</sequence>